<dbReference type="PANTHER" id="PTHR36766">
    <property type="entry name" value="PLANT BROAD-SPECTRUM MILDEW RESISTANCE PROTEIN RPW8"/>
    <property type="match status" value="1"/>
</dbReference>
<protein>
    <submittedName>
        <fullName evidence="2">Uncharacterized protein</fullName>
    </submittedName>
</protein>
<dbReference type="OMA" id="FHREDAY"/>
<reference evidence="2 3" key="1">
    <citation type="submission" date="2017-09" db="EMBL/GenBank/DDBJ databases">
        <authorList>
            <consortium name="International Durum Wheat Genome Sequencing Consortium (IDWGSC)"/>
            <person name="Milanesi L."/>
        </authorList>
    </citation>
    <scope>NUCLEOTIDE SEQUENCE [LARGE SCALE GENOMIC DNA]</scope>
    <source>
        <strain evidence="3">cv. Svevo</strain>
    </source>
</reference>
<dbReference type="Gramene" id="TRITD5Bv1G225840.1">
    <property type="protein sequence ID" value="TRITD5Bv1G225840.1"/>
    <property type="gene ID" value="TRITD5Bv1G225840"/>
</dbReference>
<dbReference type="Proteomes" id="UP000324705">
    <property type="component" value="Chromosome 5B"/>
</dbReference>
<feature type="signal peptide" evidence="1">
    <location>
        <begin position="1"/>
        <end position="17"/>
    </location>
</feature>
<accession>A0A9R0XKW5</accession>
<proteinExistence type="predicted"/>
<keyword evidence="3" id="KW-1185">Reference proteome</keyword>
<evidence type="ECO:0000256" key="1">
    <source>
        <dbReference type="SAM" id="SignalP"/>
    </source>
</evidence>
<keyword evidence="1" id="KW-0732">Signal</keyword>
<gene>
    <name evidence="2" type="ORF">TRITD_5Bv1G225840</name>
</gene>
<sequence>MKNLAALKSLTLLVCNGLEILPEWLGQLNSLEEISIGSCANLTSLPESMNLAAVRKLMLIECKGLVTLPGLLGQLTSLEEILIGDCPNLTCLPESIRSLSALKLLKIVWCPRLIVRFHREDAYKIRHIPIGLL</sequence>
<dbReference type="PANTHER" id="PTHR36766:SF40">
    <property type="entry name" value="DISEASE RESISTANCE PROTEIN RGA3"/>
    <property type="match status" value="1"/>
</dbReference>
<dbReference type="InterPro" id="IPR032675">
    <property type="entry name" value="LRR_dom_sf"/>
</dbReference>
<evidence type="ECO:0000313" key="3">
    <source>
        <dbReference type="Proteomes" id="UP000324705"/>
    </source>
</evidence>
<dbReference type="EMBL" id="LT934120">
    <property type="protein sequence ID" value="VAI38666.1"/>
    <property type="molecule type" value="Genomic_DNA"/>
</dbReference>
<evidence type="ECO:0000313" key="2">
    <source>
        <dbReference type="EMBL" id="VAI38666.1"/>
    </source>
</evidence>
<organism evidence="2 3">
    <name type="scientific">Triticum turgidum subsp. durum</name>
    <name type="common">Durum wheat</name>
    <name type="synonym">Triticum durum</name>
    <dbReference type="NCBI Taxonomy" id="4567"/>
    <lineage>
        <taxon>Eukaryota</taxon>
        <taxon>Viridiplantae</taxon>
        <taxon>Streptophyta</taxon>
        <taxon>Embryophyta</taxon>
        <taxon>Tracheophyta</taxon>
        <taxon>Spermatophyta</taxon>
        <taxon>Magnoliopsida</taxon>
        <taxon>Liliopsida</taxon>
        <taxon>Poales</taxon>
        <taxon>Poaceae</taxon>
        <taxon>BOP clade</taxon>
        <taxon>Pooideae</taxon>
        <taxon>Triticodae</taxon>
        <taxon>Triticeae</taxon>
        <taxon>Triticinae</taxon>
        <taxon>Triticum</taxon>
    </lineage>
</organism>
<dbReference type="Gene3D" id="3.80.10.10">
    <property type="entry name" value="Ribonuclease Inhibitor"/>
    <property type="match status" value="1"/>
</dbReference>
<dbReference type="SUPFAM" id="SSF52058">
    <property type="entry name" value="L domain-like"/>
    <property type="match status" value="1"/>
</dbReference>
<name>A0A9R0XKW5_TRITD</name>
<feature type="chain" id="PRO_5040298888" evidence="1">
    <location>
        <begin position="18"/>
        <end position="133"/>
    </location>
</feature>
<dbReference type="AlphaFoldDB" id="A0A9R0XKW5"/>